<accession>A0A371FJA9</accession>
<feature type="transmembrane region" description="Helical" evidence="1">
    <location>
        <begin position="29"/>
        <end position="52"/>
    </location>
</feature>
<evidence type="ECO:0008006" key="4">
    <source>
        <dbReference type="Google" id="ProtNLM"/>
    </source>
</evidence>
<feature type="non-terminal residue" evidence="2">
    <location>
        <position position="1"/>
    </location>
</feature>
<evidence type="ECO:0000313" key="3">
    <source>
        <dbReference type="Proteomes" id="UP000257109"/>
    </source>
</evidence>
<dbReference type="PANTHER" id="PTHR11439">
    <property type="entry name" value="GAG-POL-RELATED RETROTRANSPOSON"/>
    <property type="match status" value="1"/>
</dbReference>
<comment type="caution">
    <text evidence="2">The sequence shown here is derived from an EMBL/GenBank/DDBJ whole genome shotgun (WGS) entry which is preliminary data.</text>
</comment>
<reference evidence="2" key="1">
    <citation type="submission" date="2018-05" db="EMBL/GenBank/DDBJ databases">
        <title>Draft genome of Mucuna pruriens seed.</title>
        <authorList>
            <person name="Nnadi N.E."/>
            <person name="Vos R."/>
            <person name="Hasami M.H."/>
            <person name="Devisetty U.K."/>
            <person name="Aguiy J.C."/>
        </authorList>
    </citation>
    <scope>NUCLEOTIDE SEQUENCE [LARGE SCALE GENOMIC DNA]</scope>
    <source>
        <strain evidence="2">JCA_2017</strain>
    </source>
</reference>
<evidence type="ECO:0000256" key="1">
    <source>
        <dbReference type="SAM" id="Phobius"/>
    </source>
</evidence>
<dbReference type="OrthoDB" id="6768897at2759"/>
<keyword evidence="1" id="KW-1133">Transmembrane helix</keyword>
<feature type="transmembrane region" description="Helical" evidence="1">
    <location>
        <begin position="58"/>
        <end position="77"/>
    </location>
</feature>
<gene>
    <name evidence="2" type="ORF">CR513_41346</name>
</gene>
<dbReference type="PANTHER" id="PTHR11439:SF483">
    <property type="entry name" value="PEPTIDE SYNTHASE GLIP-LIKE, PUTATIVE (AFU_ORTHOLOGUE AFUA_3G12920)-RELATED"/>
    <property type="match status" value="1"/>
</dbReference>
<name>A0A371FJA9_MUCPR</name>
<sequence>KSNEYKLVGYCDIDYVGDKIERKSISKGCHFIGANLSTLLLLIIAHSCFGSSINLKTITSTSVISFYSMIILLPLVYKKNQILHSRVMHKEIKHHFISDYDNLGNFDPKLDSGIFLRYFETSKEELDQFQKNDVWKIVPLLEEKFIIETKWMFRNKLDEYGKVVRNKERLHQVDVESTFLNGIINEEKEFKVSMIGGLQFFLGHHVKLTDDGIFIHQINICLCAHFQFDPRETRHIIVKTTFRYLKDVTNLGLFFKKSDEYMLIGYCDADYAR</sequence>
<dbReference type="Proteomes" id="UP000257109">
    <property type="component" value="Unassembled WGS sequence"/>
</dbReference>
<dbReference type="EMBL" id="QJKJ01008884">
    <property type="protein sequence ID" value="RDX78384.1"/>
    <property type="molecule type" value="Genomic_DNA"/>
</dbReference>
<keyword evidence="1" id="KW-0472">Membrane</keyword>
<proteinExistence type="predicted"/>
<organism evidence="2 3">
    <name type="scientific">Mucuna pruriens</name>
    <name type="common">Velvet bean</name>
    <name type="synonym">Dolichos pruriens</name>
    <dbReference type="NCBI Taxonomy" id="157652"/>
    <lineage>
        <taxon>Eukaryota</taxon>
        <taxon>Viridiplantae</taxon>
        <taxon>Streptophyta</taxon>
        <taxon>Embryophyta</taxon>
        <taxon>Tracheophyta</taxon>
        <taxon>Spermatophyta</taxon>
        <taxon>Magnoliopsida</taxon>
        <taxon>eudicotyledons</taxon>
        <taxon>Gunneridae</taxon>
        <taxon>Pentapetalae</taxon>
        <taxon>rosids</taxon>
        <taxon>fabids</taxon>
        <taxon>Fabales</taxon>
        <taxon>Fabaceae</taxon>
        <taxon>Papilionoideae</taxon>
        <taxon>50 kb inversion clade</taxon>
        <taxon>NPAAA clade</taxon>
        <taxon>indigoferoid/millettioid clade</taxon>
        <taxon>Phaseoleae</taxon>
        <taxon>Mucuna</taxon>
    </lineage>
</organism>
<dbReference type="AlphaFoldDB" id="A0A371FJA9"/>
<keyword evidence="3" id="KW-1185">Reference proteome</keyword>
<evidence type="ECO:0000313" key="2">
    <source>
        <dbReference type="EMBL" id="RDX78384.1"/>
    </source>
</evidence>
<protein>
    <recommendedName>
        <fullName evidence="4">Reverse transcriptase Ty1/copia-type domain-containing protein</fullName>
    </recommendedName>
</protein>
<keyword evidence="1" id="KW-0812">Transmembrane</keyword>